<dbReference type="SUPFAM" id="SSF118196">
    <property type="entry name" value="YaeB-like"/>
    <property type="match status" value="1"/>
</dbReference>
<evidence type="ECO:0000256" key="2">
    <source>
        <dbReference type="ARBA" id="ARBA00033753"/>
    </source>
</evidence>
<evidence type="ECO:0000313" key="5">
    <source>
        <dbReference type="Proteomes" id="UP000186323"/>
    </source>
</evidence>
<accession>A0A1K1LDH2</accession>
<dbReference type="InterPro" id="IPR023370">
    <property type="entry name" value="TrmO-like_N"/>
</dbReference>
<dbReference type="AlphaFoldDB" id="A0A1K1LDH2"/>
<name>A0A1K1LDH2_9BACT</name>
<dbReference type="InterPro" id="IPR036414">
    <property type="entry name" value="YaeB_N_sf"/>
</dbReference>
<dbReference type="EMBL" id="LT630450">
    <property type="protein sequence ID" value="SFV72763.1"/>
    <property type="molecule type" value="Genomic_DNA"/>
</dbReference>
<keyword evidence="5" id="KW-1185">Reference proteome</keyword>
<reference evidence="5" key="1">
    <citation type="submission" date="2016-10" db="EMBL/GenBank/DDBJ databases">
        <authorList>
            <person name="Wegmann U."/>
        </authorList>
    </citation>
    <scope>NUCLEOTIDE SEQUENCE [LARGE SCALE GENOMIC DNA]</scope>
</reference>
<dbReference type="CDD" id="cd09281">
    <property type="entry name" value="UPF0066"/>
    <property type="match status" value="1"/>
</dbReference>
<evidence type="ECO:0000313" key="4">
    <source>
        <dbReference type="EMBL" id="SFV72763.1"/>
    </source>
</evidence>
<evidence type="ECO:0000259" key="3">
    <source>
        <dbReference type="PROSITE" id="PS51668"/>
    </source>
</evidence>
<dbReference type="KEGG" id="dpg:DESPIGER_0898"/>
<dbReference type="NCBIfam" id="TIGR00104">
    <property type="entry name" value="tRNA_TsaA"/>
    <property type="match status" value="1"/>
</dbReference>
<dbReference type="PROSITE" id="PS51668">
    <property type="entry name" value="TSAA_2"/>
    <property type="match status" value="1"/>
</dbReference>
<comment type="similarity">
    <text evidence="2">Belongs to the tRNA methyltransferase O family.</text>
</comment>
<dbReference type="Proteomes" id="UP000186323">
    <property type="component" value="Chromosome I"/>
</dbReference>
<dbReference type="InterPro" id="IPR040372">
    <property type="entry name" value="YaeB-like"/>
</dbReference>
<feature type="domain" description="TsaA-like" evidence="3">
    <location>
        <begin position="8"/>
        <end position="139"/>
    </location>
</feature>
<organism evidence="4 5">
    <name type="scientific">Desulfovibrio piger</name>
    <dbReference type="NCBI Taxonomy" id="901"/>
    <lineage>
        <taxon>Bacteria</taxon>
        <taxon>Pseudomonadati</taxon>
        <taxon>Thermodesulfobacteriota</taxon>
        <taxon>Desulfovibrionia</taxon>
        <taxon>Desulfovibrionales</taxon>
        <taxon>Desulfovibrionaceae</taxon>
        <taxon>Desulfovibrio</taxon>
    </lineage>
</organism>
<dbReference type="PANTHER" id="PTHR12818">
    <property type="entry name" value="TRNA (ADENINE(37)-N6)-METHYLTRANSFERASE"/>
    <property type="match status" value="1"/>
</dbReference>
<keyword evidence="1" id="KW-0949">S-adenosyl-L-methionine</keyword>
<evidence type="ECO:0000256" key="1">
    <source>
        <dbReference type="ARBA" id="ARBA00022691"/>
    </source>
</evidence>
<dbReference type="PANTHER" id="PTHR12818:SF0">
    <property type="entry name" value="TRNA (ADENINE(37)-N6)-METHYLTRANSFERASE"/>
    <property type="match status" value="1"/>
</dbReference>
<gene>
    <name evidence="4" type="ORF">DESPIGER_0898</name>
</gene>
<dbReference type="Gene3D" id="2.40.30.70">
    <property type="entry name" value="YaeB-like"/>
    <property type="match status" value="1"/>
</dbReference>
<proteinExistence type="inferred from homology"/>
<dbReference type="RefSeq" id="WP_072333614.1">
    <property type="nucleotide sequence ID" value="NZ_CALJDE010000062.1"/>
</dbReference>
<dbReference type="Pfam" id="PF01980">
    <property type="entry name" value="TrmO_N"/>
    <property type="match status" value="1"/>
</dbReference>
<protein>
    <submittedName>
        <fullName evidence="4">COG1720: Uncharacterized conserved protein</fullName>
    </submittedName>
</protein>
<sequence length="140" mass="15398">MSLPLFTCRPIGIIHTPHTDPAQTPRQPIHAAGFTGQVEVFPEFAAGLEGLEHSARIWLLFAFHRADTPRLHVIPHGRTQERGVFTTRAPCRPGGIGMSLVPLLRRDGNILHVTHVDMLDGTPLLDIKPHFPDLDSGALL</sequence>
<dbReference type="InterPro" id="IPR036413">
    <property type="entry name" value="YaeB-like_sf"/>
</dbReference>